<dbReference type="InterPro" id="IPR000477">
    <property type="entry name" value="RT_dom"/>
</dbReference>
<dbReference type="PANTHER" id="PTHR46890">
    <property type="entry name" value="NON-LTR RETROLELEMENT REVERSE TRANSCRIPTASE-LIKE PROTEIN-RELATED"/>
    <property type="match status" value="1"/>
</dbReference>
<dbReference type="PANTHER" id="PTHR46890:SF50">
    <property type="entry name" value="RNA-DIRECTED DNA POLYMERASE, EUKARYOTA, REVERSE TRANSCRIPTASE ZINC-BINDING DOMAIN PROTEIN-RELATED"/>
    <property type="match status" value="1"/>
</dbReference>
<evidence type="ECO:0000313" key="3">
    <source>
        <dbReference type="Proteomes" id="UP001151760"/>
    </source>
</evidence>
<accession>A0ABQ5C0K4</accession>
<keyword evidence="3" id="KW-1185">Reference proteome</keyword>
<dbReference type="SUPFAM" id="SSF56672">
    <property type="entry name" value="DNA/RNA polymerases"/>
    <property type="match status" value="1"/>
</dbReference>
<dbReference type="Pfam" id="PF00078">
    <property type="entry name" value="RVT_1"/>
    <property type="match status" value="1"/>
</dbReference>
<feature type="domain" description="Reverse transcriptase" evidence="1">
    <location>
        <begin position="32"/>
        <end position="276"/>
    </location>
</feature>
<dbReference type="InterPro" id="IPR052343">
    <property type="entry name" value="Retrotransposon-Effector_Assoc"/>
</dbReference>
<dbReference type="Gene3D" id="2.40.50.140">
    <property type="entry name" value="Nucleic acid-binding proteins"/>
    <property type="match status" value="1"/>
</dbReference>
<protein>
    <submittedName>
        <fullName evidence="2">RNA-directed DNA polymerase, eukaryota</fullName>
    </submittedName>
</protein>
<organism evidence="2 3">
    <name type="scientific">Tanacetum coccineum</name>
    <dbReference type="NCBI Taxonomy" id="301880"/>
    <lineage>
        <taxon>Eukaryota</taxon>
        <taxon>Viridiplantae</taxon>
        <taxon>Streptophyta</taxon>
        <taxon>Embryophyta</taxon>
        <taxon>Tracheophyta</taxon>
        <taxon>Spermatophyta</taxon>
        <taxon>Magnoliopsida</taxon>
        <taxon>eudicotyledons</taxon>
        <taxon>Gunneridae</taxon>
        <taxon>Pentapetalae</taxon>
        <taxon>asterids</taxon>
        <taxon>campanulids</taxon>
        <taxon>Asterales</taxon>
        <taxon>Asteraceae</taxon>
        <taxon>Asteroideae</taxon>
        <taxon>Anthemideae</taxon>
        <taxon>Anthemidinae</taxon>
        <taxon>Tanacetum</taxon>
    </lineage>
</organism>
<evidence type="ECO:0000313" key="2">
    <source>
        <dbReference type="EMBL" id="GJT20029.1"/>
    </source>
</evidence>
<comment type="caution">
    <text evidence="2">The sequence shown here is derived from an EMBL/GenBank/DDBJ whole genome shotgun (WGS) entry which is preliminary data.</text>
</comment>
<dbReference type="InterPro" id="IPR043502">
    <property type="entry name" value="DNA/RNA_pol_sf"/>
</dbReference>
<dbReference type="GO" id="GO:0003964">
    <property type="term" value="F:RNA-directed DNA polymerase activity"/>
    <property type="evidence" value="ECO:0007669"/>
    <property type="project" value="UniProtKB-KW"/>
</dbReference>
<proteinExistence type="predicted"/>
<reference evidence="2" key="1">
    <citation type="journal article" date="2022" name="Int. J. Mol. Sci.">
        <title>Draft Genome of Tanacetum Coccineum: Genomic Comparison of Closely Related Tanacetum-Family Plants.</title>
        <authorList>
            <person name="Yamashiro T."/>
            <person name="Shiraishi A."/>
            <person name="Nakayama K."/>
            <person name="Satake H."/>
        </authorList>
    </citation>
    <scope>NUCLEOTIDE SEQUENCE</scope>
</reference>
<keyword evidence="2" id="KW-0808">Transferase</keyword>
<reference evidence="2" key="2">
    <citation type="submission" date="2022-01" db="EMBL/GenBank/DDBJ databases">
        <authorList>
            <person name="Yamashiro T."/>
            <person name="Shiraishi A."/>
            <person name="Satake H."/>
            <person name="Nakayama K."/>
        </authorList>
    </citation>
    <scope>NUCLEOTIDE SEQUENCE</scope>
</reference>
<dbReference type="PROSITE" id="PS50878">
    <property type="entry name" value="RT_POL"/>
    <property type="match status" value="1"/>
</dbReference>
<sequence length="378" mass="42901">MDKSPGPDGFTFGFYRRYWSVLEKDVIEAVSYFFQHGSFPKGGNSSFIALIPKSQNANMVKDFRPISLIGSLYKIIAKIMANRLVGVLEDIVSDVQSAFVAVDFEKAFDSVRWDYLDEVLKKSGFGDRWCGWIHSCLRSSRGSILVNGSPTKEIQFHKGLKQGDPLSPFLFILIMKSLHLSFQNVVNAVLKCFFCASGLSINMHKSKLMGIAVDDGIVKTTTLIDIYRQSCHTQHRMLTILIFCNASDPVSLWHMFWEEMSDDVPRRLLKTLGILKIQRNEAEMKATVLIHKMLRMQQKSDPPMFRAAMPRPRYCFSAVIDDGTATTTITCFIPEAHDFVPDCNEVVNGIEDKDTHHVPDALKQVENTTHIFQYHFGK</sequence>
<keyword evidence="2" id="KW-0695">RNA-directed DNA polymerase</keyword>
<dbReference type="InterPro" id="IPR012340">
    <property type="entry name" value="NA-bd_OB-fold"/>
</dbReference>
<evidence type="ECO:0000259" key="1">
    <source>
        <dbReference type="PROSITE" id="PS50878"/>
    </source>
</evidence>
<gene>
    <name evidence="2" type="ORF">Tco_0878735</name>
</gene>
<keyword evidence="2" id="KW-0548">Nucleotidyltransferase</keyword>
<name>A0ABQ5C0K4_9ASTR</name>
<dbReference type="CDD" id="cd01650">
    <property type="entry name" value="RT_nLTR_like"/>
    <property type="match status" value="1"/>
</dbReference>
<dbReference type="EMBL" id="BQNB010013767">
    <property type="protein sequence ID" value="GJT20029.1"/>
    <property type="molecule type" value="Genomic_DNA"/>
</dbReference>
<dbReference type="Proteomes" id="UP001151760">
    <property type="component" value="Unassembled WGS sequence"/>
</dbReference>